<keyword evidence="2" id="KW-1133">Transmembrane helix</keyword>
<feature type="transmembrane region" description="Helical" evidence="2">
    <location>
        <begin position="318"/>
        <end position="339"/>
    </location>
</feature>
<reference evidence="3 4" key="1">
    <citation type="submission" date="2006-10" db="EMBL/GenBank/DDBJ databases">
        <title>The Genome Sequence of Batrachochytrium dendrobatidis JEL423.</title>
        <authorList>
            <consortium name="The Broad Institute Genome Sequencing Platform"/>
            <person name="Birren B."/>
            <person name="Lander E."/>
            <person name="Galagan J."/>
            <person name="Cuomo C."/>
            <person name="Devon K."/>
            <person name="Jaffe D."/>
            <person name="Butler J."/>
            <person name="Alvarez P."/>
            <person name="Gnerre S."/>
            <person name="Grabherr M."/>
            <person name="Kleber M."/>
            <person name="Mauceli E."/>
            <person name="Brockman W."/>
            <person name="Young S."/>
            <person name="LaButti K."/>
            <person name="Sykes S."/>
            <person name="DeCaprio D."/>
            <person name="Crawford M."/>
            <person name="Koehrsen M."/>
            <person name="Engels R."/>
            <person name="Montgomery P."/>
            <person name="Pearson M."/>
            <person name="Howarth C."/>
            <person name="Larson L."/>
            <person name="White J."/>
            <person name="O'Leary S."/>
            <person name="Kodira C."/>
            <person name="Zeng Q."/>
            <person name="Yandava C."/>
            <person name="Alvarado L."/>
            <person name="Longcore J."/>
            <person name="James T."/>
        </authorList>
    </citation>
    <scope>NUCLEOTIDE SEQUENCE [LARGE SCALE GENOMIC DNA]</scope>
    <source>
        <strain evidence="3 4">JEL423</strain>
    </source>
</reference>
<reference evidence="3 4" key="2">
    <citation type="submission" date="2016-05" db="EMBL/GenBank/DDBJ databases">
        <title>Lineage-specific infection strategies underlie the spectrum of fungal disease in amphibians.</title>
        <authorList>
            <person name="Cuomo C.A."/>
            <person name="Farrer R.A."/>
            <person name="James T."/>
            <person name="Longcore J."/>
            <person name="Birren B."/>
        </authorList>
    </citation>
    <scope>NUCLEOTIDE SEQUENCE [LARGE SCALE GENOMIC DNA]</scope>
    <source>
        <strain evidence="3 4">JEL423</strain>
    </source>
</reference>
<evidence type="ECO:0000313" key="3">
    <source>
        <dbReference type="EMBL" id="OAJ40106.1"/>
    </source>
</evidence>
<dbReference type="OrthoDB" id="2172318at2759"/>
<gene>
    <name evidence="3" type="ORF">BDEG_23879</name>
</gene>
<organism evidence="3 4">
    <name type="scientific">Batrachochytrium dendrobatidis (strain JEL423)</name>
    <dbReference type="NCBI Taxonomy" id="403673"/>
    <lineage>
        <taxon>Eukaryota</taxon>
        <taxon>Fungi</taxon>
        <taxon>Fungi incertae sedis</taxon>
        <taxon>Chytridiomycota</taxon>
        <taxon>Chytridiomycota incertae sedis</taxon>
        <taxon>Chytridiomycetes</taxon>
        <taxon>Rhizophydiales</taxon>
        <taxon>Rhizophydiales incertae sedis</taxon>
        <taxon>Batrachochytrium</taxon>
    </lineage>
</organism>
<evidence type="ECO:0000313" key="4">
    <source>
        <dbReference type="Proteomes" id="UP000077115"/>
    </source>
</evidence>
<feature type="transmembrane region" description="Helical" evidence="2">
    <location>
        <begin position="121"/>
        <end position="140"/>
    </location>
</feature>
<protein>
    <recommendedName>
        <fullName evidence="5">G-protein coupled receptors family 1 profile domain-containing protein</fullName>
    </recommendedName>
</protein>
<feature type="transmembrane region" description="Helical" evidence="2">
    <location>
        <begin position="277"/>
        <end position="298"/>
    </location>
</feature>
<dbReference type="AlphaFoldDB" id="A0A177WJZ2"/>
<feature type="transmembrane region" description="Helical" evidence="2">
    <location>
        <begin position="12"/>
        <end position="37"/>
    </location>
</feature>
<keyword evidence="2" id="KW-0472">Membrane</keyword>
<feature type="compositionally biased region" description="Polar residues" evidence="1">
    <location>
        <begin position="371"/>
        <end position="386"/>
    </location>
</feature>
<feature type="transmembrane region" description="Helical" evidence="2">
    <location>
        <begin position="160"/>
        <end position="179"/>
    </location>
</feature>
<evidence type="ECO:0000256" key="2">
    <source>
        <dbReference type="SAM" id="Phobius"/>
    </source>
</evidence>
<keyword evidence="2" id="KW-0812">Transmembrane</keyword>
<evidence type="ECO:0008006" key="5">
    <source>
        <dbReference type="Google" id="ProtNLM"/>
    </source>
</evidence>
<proteinExistence type="predicted"/>
<accession>A0A177WJZ2</accession>
<sequence length="386" mass="43247">MPFIHHVEIIQFPLAFFGMLFTALSFITGIVGTIVFIRKGVQKRFTTSIITLIAINLSTILLQLSEVAYVYLPYTSAALISRNFIYQICVLLLNLIQLEIFRVFNEGLINIKAFRSENMKWIRLAAILVHLICSLPTYLQEWVFPYNLETTATKWANNGSAIYTILVGIWGVLQNLYILKRTRTHFDRLRAARSENPANFNSHKLQRQNSSVIALVAVPPVPIDSDESGMYSNYVANRDGLTVPGTATMDDQTSTTTVALNPSSVARLTKKIDRGFLMIRILIIILFALDLLSISTFISSSMILEDMDRLAHYALMQISFGVIGIHLFIETFLFVQIVLQFKRQISMSGSSRPSVYTDGLEPNKQEGDTTVGGSQSPSSLELCSTP</sequence>
<feature type="transmembrane region" description="Helical" evidence="2">
    <location>
        <begin position="49"/>
        <end position="72"/>
    </location>
</feature>
<feature type="region of interest" description="Disordered" evidence="1">
    <location>
        <begin position="349"/>
        <end position="386"/>
    </location>
</feature>
<feature type="transmembrane region" description="Helical" evidence="2">
    <location>
        <begin position="84"/>
        <end position="101"/>
    </location>
</feature>
<dbReference type="EMBL" id="DS022304">
    <property type="protein sequence ID" value="OAJ40106.1"/>
    <property type="molecule type" value="Genomic_DNA"/>
</dbReference>
<dbReference type="Proteomes" id="UP000077115">
    <property type="component" value="Unassembled WGS sequence"/>
</dbReference>
<evidence type="ECO:0000256" key="1">
    <source>
        <dbReference type="SAM" id="MobiDB-lite"/>
    </source>
</evidence>
<dbReference type="VEuPathDB" id="FungiDB:BDEG_23879"/>
<name>A0A177WJZ2_BATDL</name>